<dbReference type="InterPro" id="IPR003593">
    <property type="entry name" value="AAA+_ATPase"/>
</dbReference>
<dbReference type="PROSITE" id="PS00211">
    <property type="entry name" value="ABC_TRANSPORTER_1"/>
    <property type="match status" value="1"/>
</dbReference>
<evidence type="ECO:0000313" key="10">
    <source>
        <dbReference type="EMBL" id="QPC47587.1"/>
    </source>
</evidence>
<dbReference type="AlphaFoldDB" id="A0A7S8HGA0"/>
<organism evidence="10 11">
    <name type="scientific">Mangrovibacillus cuniculi</name>
    <dbReference type="NCBI Taxonomy" id="2593652"/>
    <lineage>
        <taxon>Bacteria</taxon>
        <taxon>Bacillati</taxon>
        <taxon>Bacillota</taxon>
        <taxon>Bacilli</taxon>
        <taxon>Bacillales</taxon>
        <taxon>Bacillaceae</taxon>
        <taxon>Mangrovibacillus</taxon>
    </lineage>
</organism>
<protein>
    <submittedName>
        <fullName evidence="10">ATP-binding cassette domain-containing protein</fullName>
    </submittedName>
</protein>
<keyword evidence="5 10" id="KW-0067">ATP-binding</keyword>
<dbReference type="PANTHER" id="PTHR43166:SF30">
    <property type="entry name" value="METHIONINE IMPORT ATP-BINDING PROTEIN METN"/>
    <property type="match status" value="1"/>
</dbReference>
<dbReference type="GO" id="GO:0005886">
    <property type="term" value="C:plasma membrane"/>
    <property type="evidence" value="ECO:0007669"/>
    <property type="project" value="UniProtKB-ARBA"/>
</dbReference>
<proteinExistence type="inferred from homology"/>
<dbReference type="SUPFAM" id="SSF52540">
    <property type="entry name" value="P-loop containing nucleoside triphosphate hydrolases"/>
    <property type="match status" value="1"/>
</dbReference>
<dbReference type="EMBL" id="CP049742">
    <property type="protein sequence ID" value="QPC47587.1"/>
    <property type="molecule type" value="Genomic_DNA"/>
</dbReference>
<dbReference type="Pfam" id="PF00005">
    <property type="entry name" value="ABC_tran"/>
    <property type="match status" value="1"/>
</dbReference>
<gene>
    <name evidence="10" type="ORF">G8O30_11800</name>
</gene>
<evidence type="ECO:0000256" key="6">
    <source>
        <dbReference type="ARBA" id="ARBA00022967"/>
    </source>
</evidence>
<evidence type="ECO:0000256" key="7">
    <source>
        <dbReference type="ARBA" id="ARBA00022970"/>
    </source>
</evidence>
<keyword evidence="7" id="KW-0029">Amino-acid transport</keyword>
<dbReference type="KEGG" id="mcui:G8O30_11800"/>
<evidence type="ECO:0000259" key="9">
    <source>
        <dbReference type="PROSITE" id="PS50893"/>
    </source>
</evidence>
<name>A0A7S8HGA0_9BACI</name>
<dbReference type="SMART" id="SM00382">
    <property type="entry name" value="AAA"/>
    <property type="match status" value="1"/>
</dbReference>
<evidence type="ECO:0000256" key="4">
    <source>
        <dbReference type="ARBA" id="ARBA00022741"/>
    </source>
</evidence>
<evidence type="ECO:0000256" key="3">
    <source>
        <dbReference type="ARBA" id="ARBA00022475"/>
    </source>
</evidence>
<sequence length="246" mass="26842">MIQLNSVVKKYGESLAVDNISLHIPRGEVHGIIGQSGAGKSTLLRLINLLEIPSSGEVVVNGEVLTRLTSKQLREARKKIGMIFQQFHLVGNKTVLGNVLAALQLARYPKRQQVSRAMECLAFVGLEDYRDRYPAELSGGQKQRVAIARALSTSPEVLLCDEPTSSLDPNTTAEILRVLEDVNKRLGVTIVLVSHEMDVVKSICTSVTVLDAGRVYQSMPTTPKGIPAVDNTAEYFVQQLGGNRHA</sequence>
<dbReference type="InterPro" id="IPR003439">
    <property type="entry name" value="ABC_transporter-like_ATP-bd"/>
</dbReference>
<keyword evidence="6" id="KW-1278">Translocase</keyword>
<accession>A0A7S8HGA0</accession>
<evidence type="ECO:0000256" key="2">
    <source>
        <dbReference type="ARBA" id="ARBA00022448"/>
    </source>
</evidence>
<evidence type="ECO:0000256" key="5">
    <source>
        <dbReference type="ARBA" id="ARBA00022840"/>
    </source>
</evidence>
<dbReference type="InterPro" id="IPR050086">
    <property type="entry name" value="MetN_ABC_transporter-like"/>
</dbReference>
<dbReference type="RefSeq" id="WP_239672257.1">
    <property type="nucleotide sequence ID" value="NZ_CP049742.1"/>
</dbReference>
<dbReference type="FunFam" id="3.40.50.300:FF:000056">
    <property type="entry name" value="Cell division ATP-binding protein FtsE"/>
    <property type="match status" value="1"/>
</dbReference>
<dbReference type="Proteomes" id="UP000593626">
    <property type="component" value="Chromosome"/>
</dbReference>
<dbReference type="InterPro" id="IPR017871">
    <property type="entry name" value="ABC_transporter-like_CS"/>
</dbReference>
<keyword evidence="8" id="KW-0472">Membrane</keyword>
<reference evidence="10 11" key="1">
    <citation type="submission" date="2019-07" db="EMBL/GenBank/DDBJ databases">
        <title>Genome sequence of 2 isolates from Red Sea Mangroves.</title>
        <authorList>
            <person name="Sefrji F."/>
            <person name="Michoud G."/>
            <person name="Merlino G."/>
            <person name="Daffonchio D."/>
        </authorList>
    </citation>
    <scope>NUCLEOTIDE SEQUENCE [LARGE SCALE GENOMIC DNA]</scope>
    <source>
        <strain evidence="10 11">R1DC41</strain>
    </source>
</reference>
<feature type="domain" description="ABC transporter" evidence="9">
    <location>
        <begin position="2"/>
        <end position="237"/>
    </location>
</feature>
<keyword evidence="3" id="KW-1003">Cell membrane</keyword>
<keyword evidence="11" id="KW-1185">Reference proteome</keyword>
<dbReference type="GO" id="GO:0005524">
    <property type="term" value="F:ATP binding"/>
    <property type="evidence" value="ECO:0007669"/>
    <property type="project" value="UniProtKB-KW"/>
</dbReference>
<evidence type="ECO:0000256" key="8">
    <source>
        <dbReference type="ARBA" id="ARBA00023136"/>
    </source>
</evidence>
<dbReference type="Gene3D" id="3.40.50.300">
    <property type="entry name" value="P-loop containing nucleotide triphosphate hydrolases"/>
    <property type="match status" value="1"/>
</dbReference>
<evidence type="ECO:0000256" key="1">
    <source>
        <dbReference type="ARBA" id="ARBA00005417"/>
    </source>
</evidence>
<evidence type="ECO:0000313" key="11">
    <source>
        <dbReference type="Proteomes" id="UP000593626"/>
    </source>
</evidence>
<keyword evidence="2" id="KW-0813">Transport</keyword>
<comment type="similarity">
    <text evidence="1">Belongs to the ABC transporter superfamily.</text>
</comment>
<keyword evidence="4" id="KW-0547">Nucleotide-binding</keyword>
<dbReference type="PANTHER" id="PTHR43166">
    <property type="entry name" value="AMINO ACID IMPORT ATP-BINDING PROTEIN"/>
    <property type="match status" value="1"/>
</dbReference>
<dbReference type="InterPro" id="IPR027417">
    <property type="entry name" value="P-loop_NTPase"/>
</dbReference>
<dbReference type="GO" id="GO:0006865">
    <property type="term" value="P:amino acid transport"/>
    <property type="evidence" value="ECO:0007669"/>
    <property type="project" value="UniProtKB-KW"/>
</dbReference>
<dbReference type="PROSITE" id="PS50893">
    <property type="entry name" value="ABC_TRANSPORTER_2"/>
    <property type="match status" value="1"/>
</dbReference>
<dbReference type="GO" id="GO:0016887">
    <property type="term" value="F:ATP hydrolysis activity"/>
    <property type="evidence" value="ECO:0007669"/>
    <property type="project" value="InterPro"/>
</dbReference>